<feature type="signal peptide" evidence="1">
    <location>
        <begin position="1"/>
        <end position="20"/>
    </location>
</feature>
<name>A4CNJ6_ROBBH</name>
<dbReference type="Gene3D" id="2.40.128.110">
    <property type="entry name" value="Lipid/polyisoprenoid-binding, YceI-like"/>
    <property type="match status" value="1"/>
</dbReference>
<proteinExistence type="predicted"/>
<dbReference type="SUPFAM" id="SSF101874">
    <property type="entry name" value="YceI-like"/>
    <property type="match status" value="1"/>
</dbReference>
<dbReference type="InterPro" id="IPR007372">
    <property type="entry name" value="Lipid/polyisoprenoid-bd_YceI"/>
</dbReference>
<dbReference type="KEGG" id="rbi:RB2501_00266"/>
<dbReference type="Proteomes" id="UP000009049">
    <property type="component" value="Chromosome"/>
</dbReference>
<evidence type="ECO:0000259" key="2">
    <source>
        <dbReference type="Pfam" id="PF04264"/>
    </source>
</evidence>
<accession>A4CNJ6</accession>
<feature type="chain" id="PRO_5002667580" description="Lipid/polyisoprenoid-binding YceI-like domain-containing protein" evidence="1">
    <location>
        <begin position="21"/>
        <end position="188"/>
    </location>
</feature>
<evidence type="ECO:0000256" key="1">
    <source>
        <dbReference type="SAM" id="SignalP"/>
    </source>
</evidence>
<keyword evidence="1" id="KW-0732">Signal</keyword>
<dbReference type="OrthoDB" id="116832at2"/>
<dbReference type="STRING" id="313596.RB2501_00266"/>
<dbReference type="EMBL" id="CP001712">
    <property type="protein sequence ID" value="EAR14463.1"/>
    <property type="molecule type" value="Genomic_DNA"/>
</dbReference>
<dbReference type="Pfam" id="PF04264">
    <property type="entry name" value="YceI"/>
    <property type="match status" value="1"/>
</dbReference>
<protein>
    <recommendedName>
        <fullName evidence="2">Lipid/polyisoprenoid-binding YceI-like domain-containing protein</fullName>
    </recommendedName>
</protein>
<dbReference type="eggNOG" id="COG2353">
    <property type="taxonomic scope" value="Bacteria"/>
</dbReference>
<feature type="domain" description="Lipid/polyisoprenoid-binding YceI-like" evidence="2">
    <location>
        <begin position="58"/>
        <end position="176"/>
    </location>
</feature>
<sequence length="188" mass="21032">MKKLLLLCCLLCLGAPVSRAQDLWTTETGIVHINASTPLEDIDATNDRVNAILRHGDGAFAVVMLIPEFRFRRKLMQEHFNENYMESDKFPKATFSGKISGHADMAPGDTRQCRIAGTLTVHGVARERVVEAEIRRTPRGWRIHSDFTVRTADHDIDIPKIVFTKIAEEVAVSLDFDLDSEKDSGPGE</sequence>
<dbReference type="HOGENOM" id="CLU_122737_0_0_10"/>
<gene>
    <name evidence="3" type="ordered locus">RB2501_00266</name>
</gene>
<keyword evidence="4" id="KW-1185">Reference proteome</keyword>
<dbReference type="RefSeq" id="WP_015755251.1">
    <property type="nucleotide sequence ID" value="NC_013222.1"/>
</dbReference>
<dbReference type="InterPro" id="IPR036761">
    <property type="entry name" value="TTHA0802/YceI-like_sf"/>
</dbReference>
<evidence type="ECO:0000313" key="4">
    <source>
        <dbReference type="Proteomes" id="UP000009049"/>
    </source>
</evidence>
<reference evidence="3 4" key="1">
    <citation type="journal article" date="2009" name="J. Bacteriol.">
        <title>Complete genome sequence of Robiginitalea biformata HTCC2501.</title>
        <authorList>
            <person name="Oh H.M."/>
            <person name="Giovannoni S.J."/>
            <person name="Lee K."/>
            <person name="Ferriera S."/>
            <person name="Johnson J."/>
            <person name="Cho J.C."/>
        </authorList>
    </citation>
    <scope>NUCLEOTIDE SEQUENCE [LARGE SCALE GENOMIC DNA]</scope>
    <source>
        <strain evidence="4">ATCC BAA-864 / HTCC2501 / KCTC 12146</strain>
    </source>
</reference>
<organism evidence="3 4">
    <name type="scientific">Robiginitalea biformata (strain ATCC BAA-864 / DSM 15991 / KCTC 12146 / HTCC2501)</name>
    <dbReference type="NCBI Taxonomy" id="313596"/>
    <lineage>
        <taxon>Bacteria</taxon>
        <taxon>Pseudomonadati</taxon>
        <taxon>Bacteroidota</taxon>
        <taxon>Flavobacteriia</taxon>
        <taxon>Flavobacteriales</taxon>
        <taxon>Flavobacteriaceae</taxon>
        <taxon>Robiginitalea</taxon>
    </lineage>
</organism>
<evidence type="ECO:0000313" key="3">
    <source>
        <dbReference type="EMBL" id="EAR14463.1"/>
    </source>
</evidence>
<dbReference type="AlphaFoldDB" id="A4CNJ6"/>